<evidence type="ECO:0000256" key="4">
    <source>
        <dbReference type="SAM" id="MobiDB-lite"/>
    </source>
</evidence>
<dbReference type="Gene3D" id="2.100.10.50">
    <property type="match status" value="1"/>
</dbReference>
<evidence type="ECO:0000256" key="1">
    <source>
        <dbReference type="ARBA" id="ARBA00022658"/>
    </source>
</evidence>
<feature type="compositionally biased region" description="Basic and acidic residues" evidence="4">
    <location>
        <begin position="900"/>
        <end position="909"/>
    </location>
</feature>
<feature type="repeat" description="PPR" evidence="2">
    <location>
        <begin position="720"/>
        <end position="754"/>
    </location>
</feature>
<keyword evidence="3" id="KW-0175">Coiled coil</keyword>
<keyword evidence="1" id="KW-0344">Guanine-nucleotide releasing factor</keyword>
<dbReference type="PROSITE" id="PS51375">
    <property type="entry name" value="PPR"/>
    <property type="match status" value="1"/>
</dbReference>
<dbReference type="Proteomes" id="UP000695022">
    <property type="component" value="Unplaced"/>
</dbReference>
<name>A0ABM1E6W5_PRICU</name>
<sequence length="909" mass="102379">MEEKKVADYFIVAGVSDNAMPMEYYSHLENMEAKPNQSPITDVCVIVKSAGEAAPPGFTCIERTPTGHAADLNHGSIRSPQVYLCYKRGRDKPPLVDIGVLFEGKERVMKGCEIVHTTPDGQSANVNNSGACTFITFRRASETASSNELAVADVCIILTNKGETPPYAFCQIQKNLNKGMVGSDVYLCYRKSMMKANYLSYQPEILSRYPAEDDEMFPLPDSVPLFMQPMGAFIESWPEKAREPLPVFSTFVLTVSAAIQKVFISHMVWQVPFPSPEKPRIMIQLASENMSRHALFLSQPVDTPLPQSGASFVTLLKNLGPDNCMLLLQFVLMEQKILLHSLRPFVLTSVAEAVSTMFFPFHWQCPYIPLCPLGLSDVLTAPLPFIVGVDSRFFDLFDPPQEVICVDLDTNTISQTEERKLLKPLPKKLARQLKQSLEELFEQLRLEVSKSKQENKADEFDIELEFKRKKKEQAMERAIQEVFLCFMAQMLKCYRTYLLPITGAPTLGTTDPASLFDHQGFQKSRDRAYHKFYVQLMKTQCFIRFIEECSFVSSNDTGIAFFDECMEKVDLYLEKRDTRLLEIDESQISEHTVFITPPDNNGLPPDVTYSYTSFPSKLNEELFHERPRLPVISAVKQSGVVPGSPVILRTKQELKTAQKVAKKHAAKPEYWAKCVLSYIYSLWFIHLPAYVKHSHSKHKALRLAYEVLVRMQNSKLKTIDEVCYRVVMQLCGQYNMPVLAVKVLFEMKKHGVSPNAITYGYYNKALFESKWPSSTSNGYLMWNKLRNVIMAAAKFRQGLRSNRRLSGYLESDQTSYASTDSNLDAGGSTVGDLVKTDSPLVEDRSSTGRKTCGSTDAGYSSLVMDETRKSDNSINCGTEAETGGSNAAPANREPSPTKRLATEKPDLTR</sequence>
<dbReference type="InterPro" id="IPR011990">
    <property type="entry name" value="TPR-like_helical_dom_sf"/>
</dbReference>
<dbReference type="Pfam" id="PF02141">
    <property type="entry name" value="DENN"/>
    <property type="match status" value="1"/>
</dbReference>
<feature type="domain" description="UDENN" evidence="5">
    <location>
        <begin position="185"/>
        <end position="557"/>
    </location>
</feature>
<accession>A0ABM1E6W5</accession>
<dbReference type="PROSITE" id="PS51498">
    <property type="entry name" value="MABP"/>
    <property type="match status" value="1"/>
</dbReference>
<protein>
    <submittedName>
        <fullName evidence="8">C-myc promoter-binding protein-like</fullName>
    </submittedName>
</protein>
<feature type="domain" description="MABP" evidence="6">
    <location>
        <begin position="37"/>
        <end position="193"/>
    </location>
</feature>
<dbReference type="InterPro" id="IPR043153">
    <property type="entry name" value="DENN_C"/>
</dbReference>
<dbReference type="InterPro" id="IPR005113">
    <property type="entry name" value="uDENN_dom"/>
</dbReference>
<dbReference type="InterPro" id="IPR018798">
    <property type="entry name" value="MVB12A/B"/>
</dbReference>
<dbReference type="SMART" id="SM00800">
    <property type="entry name" value="uDENN"/>
    <property type="match status" value="1"/>
</dbReference>
<gene>
    <name evidence="8" type="primary">LOC106809386</name>
</gene>
<dbReference type="SMART" id="SM00801">
    <property type="entry name" value="dDENN"/>
    <property type="match status" value="1"/>
</dbReference>
<dbReference type="Gene3D" id="1.25.40.10">
    <property type="entry name" value="Tetratricopeptide repeat domain"/>
    <property type="match status" value="1"/>
</dbReference>
<reference evidence="8" key="1">
    <citation type="submission" date="2025-08" db="UniProtKB">
        <authorList>
            <consortium name="RefSeq"/>
        </authorList>
    </citation>
    <scope>IDENTIFICATION</scope>
</reference>
<evidence type="ECO:0000256" key="3">
    <source>
        <dbReference type="SAM" id="Coils"/>
    </source>
</evidence>
<dbReference type="PROSITE" id="PS50211">
    <property type="entry name" value="DENN"/>
    <property type="match status" value="1"/>
</dbReference>
<feature type="coiled-coil region" evidence="3">
    <location>
        <begin position="427"/>
        <end position="477"/>
    </location>
</feature>
<evidence type="ECO:0000313" key="8">
    <source>
        <dbReference type="RefSeq" id="XP_014667936.1"/>
    </source>
</evidence>
<dbReference type="InterPro" id="IPR037516">
    <property type="entry name" value="Tripartite_DENN"/>
</dbReference>
<dbReference type="GeneID" id="106809386"/>
<dbReference type="InterPro" id="IPR005112">
    <property type="entry name" value="dDENN_dom"/>
</dbReference>
<dbReference type="RefSeq" id="XP_014667936.1">
    <property type="nucleotide sequence ID" value="XM_014812450.1"/>
</dbReference>
<dbReference type="InterPro" id="IPR023341">
    <property type="entry name" value="MABP"/>
</dbReference>
<dbReference type="InterPro" id="IPR002885">
    <property type="entry name" value="PPR_rpt"/>
</dbReference>
<dbReference type="SMART" id="SM00799">
    <property type="entry name" value="DENN"/>
    <property type="match status" value="1"/>
</dbReference>
<dbReference type="InterPro" id="IPR051696">
    <property type="entry name" value="DENN_Domain_GEFs"/>
</dbReference>
<keyword evidence="7" id="KW-1185">Reference proteome</keyword>
<dbReference type="Pfam" id="PF03455">
    <property type="entry name" value="dDENN"/>
    <property type="match status" value="1"/>
</dbReference>
<dbReference type="InterPro" id="IPR001194">
    <property type="entry name" value="cDENN_dom"/>
</dbReference>
<feature type="region of interest" description="Disordered" evidence="4">
    <location>
        <begin position="816"/>
        <end position="909"/>
    </location>
</feature>
<feature type="compositionally biased region" description="Polar residues" evidence="4">
    <location>
        <begin position="848"/>
        <end position="858"/>
    </location>
</feature>
<dbReference type="Gene3D" id="3.40.50.11500">
    <property type="match status" value="1"/>
</dbReference>
<proteinExistence type="predicted"/>
<evidence type="ECO:0000259" key="6">
    <source>
        <dbReference type="PROSITE" id="PS51498"/>
    </source>
</evidence>
<dbReference type="NCBIfam" id="TIGR00756">
    <property type="entry name" value="PPR"/>
    <property type="match status" value="1"/>
</dbReference>
<dbReference type="PANTHER" id="PTHR12296:SF30">
    <property type="entry name" value="DENN DOMAIN-CONTAINING PROTEIN CRAG"/>
    <property type="match status" value="1"/>
</dbReference>
<evidence type="ECO:0000259" key="5">
    <source>
        <dbReference type="PROSITE" id="PS50211"/>
    </source>
</evidence>
<dbReference type="PANTHER" id="PTHR12296">
    <property type="entry name" value="DENN DOMAIN-CONTAINING PROTEIN 4"/>
    <property type="match status" value="1"/>
</dbReference>
<dbReference type="Pfam" id="PF10240">
    <property type="entry name" value="DUF2464"/>
    <property type="match status" value="1"/>
</dbReference>
<dbReference type="Pfam" id="PF03456">
    <property type="entry name" value="uDENN"/>
    <property type="match status" value="1"/>
</dbReference>
<organism evidence="7 8">
    <name type="scientific">Priapulus caudatus</name>
    <name type="common">Priapulid worm</name>
    <dbReference type="NCBI Taxonomy" id="37621"/>
    <lineage>
        <taxon>Eukaryota</taxon>
        <taxon>Metazoa</taxon>
        <taxon>Ecdysozoa</taxon>
        <taxon>Scalidophora</taxon>
        <taxon>Priapulida</taxon>
        <taxon>Priapulimorpha</taxon>
        <taxon>Priapulimorphida</taxon>
        <taxon>Priapulidae</taxon>
        <taxon>Priapulus</taxon>
    </lineage>
</organism>
<evidence type="ECO:0000256" key="2">
    <source>
        <dbReference type="PROSITE-ProRule" id="PRU00708"/>
    </source>
</evidence>
<evidence type="ECO:0000313" key="7">
    <source>
        <dbReference type="Proteomes" id="UP000695022"/>
    </source>
</evidence>